<dbReference type="EMBL" id="LSYV01000406">
    <property type="protein sequence ID" value="KXZ41535.1"/>
    <property type="molecule type" value="Genomic_DNA"/>
</dbReference>
<organism evidence="2 3">
    <name type="scientific">Gonium pectorale</name>
    <name type="common">Green alga</name>
    <dbReference type="NCBI Taxonomy" id="33097"/>
    <lineage>
        <taxon>Eukaryota</taxon>
        <taxon>Viridiplantae</taxon>
        <taxon>Chlorophyta</taxon>
        <taxon>core chlorophytes</taxon>
        <taxon>Chlorophyceae</taxon>
        <taxon>CS clade</taxon>
        <taxon>Chlamydomonadales</taxon>
        <taxon>Volvocaceae</taxon>
        <taxon>Gonium</taxon>
    </lineage>
</organism>
<protein>
    <recommendedName>
        <fullName evidence="1">BACK domain-containing protein</fullName>
    </recommendedName>
</protein>
<evidence type="ECO:0000313" key="3">
    <source>
        <dbReference type="Proteomes" id="UP000075714"/>
    </source>
</evidence>
<feature type="domain" description="BACK" evidence="1">
    <location>
        <begin position="193"/>
        <end position="256"/>
    </location>
</feature>
<evidence type="ECO:0000313" key="2">
    <source>
        <dbReference type="EMBL" id="KXZ41535.1"/>
    </source>
</evidence>
<dbReference type="Proteomes" id="UP000075714">
    <property type="component" value="Unassembled WGS sequence"/>
</dbReference>
<keyword evidence="3" id="KW-1185">Reference proteome</keyword>
<dbReference type="Gene3D" id="1.25.40.420">
    <property type="match status" value="1"/>
</dbReference>
<dbReference type="PANTHER" id="PTHR46336:SF3">
    <property type="entry name" value="BTB_POZ DOMAIN-CONTAINING PROTEIN POB1"/>
    <property type="match status" value="1"/>
</dbReference>
<dbReference type="InterPro" id="IPR011705">
    <property type="entry name" value="BACK"/>
</dbReference>
<dbReference type="AlphaFoldDB" id="A0A150FWF3"/>
<sequence length="449" mass="46709">MKANQLNVNKRSCGDVQQVQAPAAAAAAAAAGSSSDGAAVPPVGLACLPVLRVPLGCAEEVPSALAAIRFAYTGEVAAGSSVREALELYRQGQYLQVKGCGESCLAAITSKLTALGSSSGGGRGSSGGGNSGVGGRSSAQSCPAALQLYECLRLWPDLALEAAFTPVLLEARKRLVAHFGDALAALNTPELRQQLLALPAEGLEALLESDDFGTDVEDSVLLLLATWVEENSSRADAEVVERLCRLVRLAQLSPDFAGAVLPLLACARSARPKRQSGAGGPGWFPITGTEAVFFISYCATTVSSAAKRLRLHETAQAVHDLQAPWFSTKPRRQCLMGSAVSFAAALGPSARRHTFEWSIHQEKLEEQLRGLQPGGEVHICGSRDSGLDTVCTAGFEWRPSIVYKHGAAVAGVFLCCDLPAAYHLGESSLGGPVTQVMSPGSLPCAPSST</sequence>
<dbReference type="Pfam" id="PF07707">
    <property type="entry name" value="BACK"/>
    <property type="match status" value="1"/>
</dbReference>
<name>A0A150FWF3_GONPE</name>
<dbReference type="PANTHER" id="PTHR46336">
    <property type="entry name" value="OS02G0260700 PROTEIN"/>
    <property type="match status" value="1"/>
</dbReference>
<dbReference type="InterPro" id="IPR045890">
    <property type="entry name" value="POB1-like"/>
</dbReference>
<proteinExistence type="predicted"/>
<reference evidence="3" key="1">
    <citation type="journal article" date="2016" name="Nat. Commun.">
        <title>The Gonium pectorale genome demonstrates co-option of cell cycle regulation during the evolution of multicellularity.</title>
        <authorList>
            <person name="Hanschen E.R."/>
            <person name="Marriage T.N."/>
            <person name="Ferris P.J."/>
            <person name="Hamaji T."/>
            <person name="Toyoda A."/>
            <person name="Fujiyama A."/>
            <person name="Neme R."/>
            <person name="Noguchi H."/>
            <person name="Minakuchi Y."/>
            <person name="Suzuki M."/>
            <person name="Kawai-Toyooka H."/>
            <person name="Smith D.R."/>
            <person name="Sparks H."/>
            <person name="Anderson J."/>
            <person name="Bakaric R."/>
            <person name="Luria V."/>
            <person name="Karger A."/>
            <person name="Kirschner M.W."/>
            <person name="Durand P.M."/>
            <person name="Michod R.E."/>
            <person name="Nozaki H."/>
            <person name="Olson B.J."/>
        </authorList>
    </citation>
    <scope>NUCLEOTIDE SEQUENCE [LARGE SCALE GENOMIC DNA]</scope>
    <source>
        <strain evidence="3">NIES-2863</strain>
    </source>
</reference>
<evidence type="ECO:0000259" key="1">
    <source>
        <dbReference type="Pfam" id="PF07707"/>
    </source>
</evidence>
<accession>A0A150FWF3</accession>
<gene>
    <name evidence="2" type="ORF">GPECTOR_409g248</name>
</gene>
<comment type="caution">
    <text evidence="2">The sequence shown here is derived from an EMBL/GenBank/DDBJ whole genome shotgun (WGS) entry which is preliminary data.</text>
</comment>
<dbReference type="OrthoDB" id="546755at2759"/>